<organism evidence="2 3">
    <name type="scientific">Pristionchus entomophagus</name>
    <dbReference type="NCBI Taxonomy" id="358040"/>
    <lineage>
        <taxon>Eukaryota</taxon>
        <taxon>Metazoa</taxon>
        <taxon>Ecdysozoa</taxon>
        <taxon>Nematoda</taxon>
        <taxon>Chromadorea</taxon>
        <taxon>Rhabditida</taxon>
        <taxon>Rhabditina</taxon>
        <taxon>Diplogasteromorpha</taxon>
        <taxon>Diplogasteroidea</taxon>
        <taxon>Neodiplogasteridae</taxon>
        <taxon>Pristionchus</taxon>
    </lineage>
</organism>
<reference evidence="2" key="1">
    <citation type="submission" date="2023-10" db="EMBL/GenBank/DDBJ databases">
        <title>Genome assembly of Pristionchus species.</title>
        <authorList>
            <person name="Yoshida K."/>
            <person name="Sommer R.J."/>
        </authorList>
    </citation>
    <scope>NUCLEOTIDE SEQUENCE</scope>
    <source>
        <strain evidence="2">RS0144</strain>
    </source>
</reference>
<evidence type="ECO:0000313" key="2">
    <source>
        <dbReference type="EMBL" id="GMS78511.1"/>
    </source>
</evidence>
<proteinExistence type="inferred from homology"/>
<accession>A0AAV5S6P4</accession>
<dbReference type="Proteomes" id="UP001432027">
    <property type="component" value="Unassembled WGS sequence"/>
</dbReference>
<feature type="non-terminal residue" evidence="2">
    <location>
        <position position="101"/>
    </location>
</feature>
<comment type="caution">
    <text evidence="2">The sequence shown here is derived from an EMBL/GenBank/DDBJ whole genome shotgun (WGS) entry which is preliminary data.</text>
</comment>
<dbReference type="Pfam" id="PF03125">
    <property type="entry name" value="Sre"/>
    <property type="match status" value="1"/>
</dbReference>
<keyword evidence="3" id="KW-1185">Reference proteome</keyword>
<dbReference type="InterPro" id="IPR052860">
    <property type="entry name" value="NRL-GPCR1"/>
</dbReference>
<dbReference type="EMBL" id="BTSX01000001">
    <property type="protein sequence ID" value="GMS78511.1"/>
    <property type="molecule type" value="Genomic_DNA"/>
</dbReference>
<evidence type="ECO:0008006" key="4">
    <source>
        <dbReference type="Google" id="ProtNLM"/>
    </source>
</evidence>
<dbReference type="AlphaFoldDB" id="A0AAV5S6P4"/>
<gene>
    <name evidence="2" type="ORF">PENTCL1PPCAC_685</name>
</gene>
<evidence type="ECO:0000313" key="3">
    <source>
        <dbReference type="Proteomes" id="UP001432027"/>
    </source>
</evidence>
<dbReference type="PANTHER" id="PTHR47521">
    <property type="entry name" value="SERPENTINE RECEPTOR, CLASS E (EPSILON)-RELATED"/>
    <property type="match status" value="1"/>
</dbReference>
<comment type="similarity">
    <text evidence="1">Belongs to the nematode receptor-like protein sre family.</text>
</comment>
<dbReference type="PANTHER" id="PTHR47521:SF7">
    <property type="entry name" value="SERPENTINE RECEPTOR CLASS EPSILON-6"/>
    <property type="match status" value="1"/>
</dbReference>
<sequence length="101" mass="11458">MAGQEVLGASITFILVYRRNVREVEVLKQGAVIHQYSVARAYQLNENIALMKMFTRMVGPLMAATTPAFLFYPAYRLIPGGIGYDGLRYFSIDMYDLWLAV</sequence>
<name>A0AAV5S6P4_9BILA</name>
<dbReference type="GO" id="GO:0016020">
    <property type="term" value="C:membrane"/>
    <property type="evidence" value="ECO:0007669"/>
    <property type="project" value="InterPro"/>
</dbReference>
<protein>
    <recommendedName>
        <fullName evidence="4">G protein-coupled receptor</fullName>
    </recommendedName>
</protein>
<dbReference type="InterPro" id="IPR004151">
    <property type="entry name" value="7TM_GPCR_serpentine_rcpt_Sre"/>
</dbReference>
<dbReference type="GO" id="GO:0007606">
    <property type="term" value="P:sensory perception of chemical stimulus"/>
    <property type="evidence" value="ECO:0007669"/>
    <property type="project" value="InterPro"/>
</dbReference>
<evidence type="ECO:0000256" key="1">
    <source>
        <dbReference type="ARBA" id="ARBA00006803"/>
    </source>
</evidence>